<dbReference type="EMBL" id="STGY01000015">
    <property type="protein sequence ID" value="THV42818.1"/>
    <property type="molecule type" value="Genomic_DNA"/>
</dbReference>
<reference evidence="2 3" key="2">
    <citation type="submission" date="2019-05" db="EMBL/GenBank/DDBJ databases">
        <title>Glycomyces buryatensis sp. nov.</title>
        <authorList>
            <person name="Nikitina E."/>
        </authorList>
    </citation>
    <scope>NUCLEOTIDE SEQUENCE [LARGE SCALE GENOMIC DNA]</scope>
    <source>
        <strain evidence="2 3">18</strain>
    </source>
</reference>
<dbReference type="OrthoDB" id="2897536at2"/>
<evidence type="ECO:0000259" key="1">
    <source>
        <dbReference type="Pfam" id="PF19054"/>
    </source>
</evidence>
<dbReference type="RefSeq" id="WP_136533303.1">
    <property type="nucleotide sequence ID" value="NZ_STGY01000015.1"/>
</dbReference>
<evidence type="ECO:0000313" key="3">
    <source>
        <dbReference type="Proteomes" id="UP000308760"/>
    </source>
</evidence>
<reference evidence="3" key="1">
    <citation type="submission" date="2019-04" db="EMBL/GenBank/DDBJ databases">
        <title>Nocardioides xinjiangensis sp. nov.</title>
        <authorList>
            <person name="Liu S."/>
        </authorList>
    </citation>
    <scope>NUCLEOTIDE SEQUENCE [LARGE SCALE GENOMIC DNA]</scope>
    <source>
        <strain evidence="3">18</strain>
    </source>
</reference>
<evidence type="ECO:0000313" key="2">
    <source>
        <dbReference type="EMBL" id="THV42818.1"/>
    </source>
</evidence>
<dbReference type="AlphaFoldDB" id="A0A4S8QEI6"/>
<organism evidence="2 3">
    <name type="scientific">Glycomyces buryatensis</name>
    <dbReference type="NCBI Taxonomy" id="2570927"/>
    <lineage>
        <taxon>Bacteria</taxon>
        <taxon>Bacillati</taxon>
        <taxon>Actinomycetota</taxon>
        <taxon>Actinomycetes</taxon>
        <taxon>Glycomycetales</taxon>
        <taxon>Glycomycetaceae</taxon>
        <taxon>Glycomyces</taxon>
    </lineage>
</organism>
<dbReference type="Pfam" id="PF19054">
    <property type="entry name" value="DUF5753"/>
    <property type="match status" value="1"/>
</dbReference>
<name>A0A4S8QEI6_9ACTN</name>
<keyword evidence="3" id="KW-1185">Reference proteome</keyword>
<sequence>MSAGFLQADLGDLLTSWRIRAGYPSREAAAYTIGTTKDIVGSYESGKLQYMEPMTIEGLLREYGAPEYVVAEAKSKAKQIRQGSPNTWRDTGPEWFKRLQQLEPLAVTIDIFEDCYVTGLMQTRAYGRAVMEAGGLLTLKQIDTSLNLRASRREAVLESDNPALVRVIQTEYSLDLMRDTELFDEQFQRLKEDNERPNVEVYILPTRGFHPSMEGPYRIMTFAEDDARDVGYHEGPFGAHYEASKADTERVRDLFSSTLAMSERLK</sequence>
<proteinExistence type="predicted"/>
<comment type="caution">
    <text evidence="2">The sequence shown here is derived from an EMBL/GenBank/DDBJ whole genome shotgun (WGS) entry which is preliminary data.</text>
</comment>
<accession>A0A4S8QEI6</accession>
<protein>
    <recommendedName>
        <fullName evidence="1">DUF5753 domain-containing protein</fullName>
    </recommendedName>
</protein>
<gene>
    <name evidence="2" type="ORF">FAB82_04240</name>
</gene>
<dbReference type="Proteomes" id="UP000308760">
    <property type="component" value="Unassembled WGS sequence"/>
</dbReference>
<feature type="domain" description="DUF5753" evidence="1">
    <location>
        <begin position="96"/>
        <end position="260"/>
    </location>
</feature>
<dbReference type="InterPro" id="IPR043917">
    <property type="entry name" value="DUF5753"/>
</dbReference>